<name>A0A9N9JHS3_9GLOM</name>
<comment type="caution">
    <text evidence="1">The sequence shown here is derived from an EMBL/GenBank/DDBJ whole genome shotgun (WGS) entry which is preliminary data.</text>
</comment>
<evidence type="ECO:0000313" key="2">
    <source>
        <dbReference type="Proteomes" id="UP000789405"/>
    </source>
</evidence>
<evidence type="ECO:0000313" key="1">
    <source>
        <dbReference type="EMBL" id="CAG8779907.1"/>
    </source>
</evidence>
<dbReference type="OrthoDB" id="1668230at2759"/>
<dbReference type="AlphaFoldDB" id="A0A9N9JHS3"/>
<proteinExistence type="predicted"/>
<keyword evidence="2" id="KW-1185">Reference proteome</keyword>
<dbReference type="SUPFAM" id="SSF56112">
    <property type="entry name" value="Protein kinase-like (PK-like)"/>
    <property type="match status" value="1"/>
</dbReference>
<protein>
    <submittedName>
        <fullName evidence="1">6527_t:CDS:1</fullName>
    </submittedName>
</protein>
<gene>
    <name evidence="1" type="ORF">DERYTH_LOCUS19523</name>
</gene>
<organism evidence="1 2">
    <name type="scientific">Dentiscutata erythropus</name>
    <dbReference type="NCBI Taxonomy" id="1348616"/>
    <lineage>
        <taxon>Eukaryota</taxon>
        <taxon>Fungi</taxon>
        <taxon>Fungi incertae sedis</taxon>
        <taxon>Mucoromycota</taxon>
        <taxon>Glomeromycotina</taxon>
        <taxon>Glomeromycetes</taxon>
        <taxon>Diversisporales</taxon>
        <taxon>Gigasporaceae</taxon>
        <taxon>Dentiscutata</taxon>
    </lineage>
</organism>
<dbReference type="Proteomes" id="UP000789405">
    <property type="component" value="Unassembled WGS sequence"/>
</dbReference>
<dbReference type="EMBL" id="CAJVPY010021542">
    <property type="protein sequence ID" value="CAG8779907.1"/>
    <property type="molecule type" value="Genomic_DNA"/>
</dbReference>
<sequence>RSENIFVQNKNIKLDYGLSKNKLKGQIVRYQHLRFYKKSDVYNVGFLMQEICHNIQFTENIVSPIEKYIKIYEDRFFDEFILHDVLWHFDNRFL</sequence>
<reference evidence="1" key="1">
    <citation type="submission" date="2021-06" db="EMBL/GenBank/DDBJ databases">
        <authorList>
            <person name="Kallberg Y."/>
            <person name="Tangrot J."/>
            <person name="Rosling A."/>
        </authorList>
    </citation>
    <scope>NUCLEOTIDE SEQUENCE</scope>
    <source>
        <strain evidence="1">MA453B</strain>
    </source>
</reference>
<feature type="non-terminal residue" evidence="1">
    <location>
        <position position="1"/>
    </location>
</feature>
<dbReference type="InterPro" id="IPR011009">
    <property type="entry name" value="Kinase-like_dom_sf"/>
</dbReference>
<accession>A0A9N9JHS3</accession>